<organism evidence="4">
    <name type="scientific">marine metagenome</name>
    <dbReference type="NCBI Taxonomy" id="408172"/>
    <lineage>
        <taxon>unclassified sequences</taxon>
        <taxon>metagenomes</taxon>
        <taxon>ecological metagenomes</taxon>
    </lineage>
</organism>
<evidence type="ECO:0000313" key="4">
    <source>
        <dbReference type="EMBL" id="SVE21024.1"/>
    </source>
</evidence>
<dbReference type="InterPro" id="IPR029479">
    <property type="entry name" value="Nitroreductase"/>
</dbReference>
<feature type="domain" description="Nitroreductase" evidence="3">
    <location>
        <begin position="11"/>
        <end position="74"/>
    </location>
</feature>
<dbReference type="GO" id="GO:0016491">
    <property type="term" value="F:oxidoreductase activity"/>
    <property type="evidence" value="ECO:0007669"/>
    <property type="project" value="UniProtKB-KW"/>
</dbReference>
<name>A0A383BMA0_9ZZZZ</name>
<gene>
    <name evidence="4" type="ORF">METZ01_LOCUS473878</name>
</gene>
<protein>
    <recommendedName>
        <fullName evidence="3">Nitroreductase domain-containing protein</fullName>
    </recommendedName>
</protein>
<dbReference type="Gene3D" id="3.40.109.10">
    <property type="entry name" value="NADH Oxidase"/>
    <property type="match status" value="1"/>
</dbReference>
<dbReference type="EMBL" id="UINC01201609">
    <property type="protein sequence ID" value="SVE21024.1"/>
    <property type="molecule type" value="Genomic_DNA"/>
</dbReference>
<sequence>MTNNVEIAEIISRRWSPRAFDPTKPVEPSKLMSVFEAARWAPSAGNGQPWSFIVGYNFNKSYRDILSTLNDSNQVWAKNAPV</sequence>
<evidence type="ECO:0000259" key="3">
    <source>
        <dbReference type="Pfam" id="PF00881"/>
    </source>
</evidence>
<reference evidence="4" key="1">
    <citation type="submission" date="2018-05" db="EMBL/GenBank/DDBJ databases">
        <authorList>
            <person name="Lanie J.A."/>
            <person name="Ng W.-L."/>
            <person name="Kazmierczak K.M."/>
            <person name="Andrzejewski T.M."/>
            <person name="Davidsen T.M."/>
            <person name="Wayne K.J."/>
            <person name="Tettelin H."/>
            <person name="Glass J.I."/>
            <person name="Rusch D."/>
            <person name="Podicherti R."/>
            <person name="Tsui H.-C.T."/>
            <person name="Winkler M.E."/>
        </authorList>
    </citation>
    <scope>NUCLEOTIDE SEQUENCE</scope>
</reference>
<evidence type="ECO:0000256" key="2">
    <source>
        <dbReference type="ARBA" id="ARBA00023002"/>
    </source>
</evidence>
<proteinExistence type="inferred from homology"/>
<dbReference type="SUPFAM" id="SSF55469">
    <property type="entry name" value="FMN-dependent nitroreductase-like"/>
    <property type="match status" value="1"/>
</dbReference>
<dbReference type="InterPro" id="IPR000415">
    <property type="entry name" value="Nitroreductase-like"/>
</dbReference>
<keyword evidence="2" id="KW-0560">Oxidoreductase</keyword>
<dbReference type="PANTHER" id="PTHR43673">
    <property type="entry name" value="NAD(P)H NITROREDUCTASE YDGI-RELATED"/>
    <property type="match status" value="1"/>
</dbReference>
<dbReference type="PANTHER" id="PTHR43673:SF10">
    <property type="entry name" value="NADH DEHYDROGENASE_NAD(P)H NITROREDUCTASE XCC3605-RELATED"/>
    <property type="match status" value="1"/>
</dbReference>
<dbReference type="AlphaFoldDB" id="A0A383BMA0"/>
<evidence type="ECO:0000256" key="1">
    <source>
        <dbReference type="ARBA" id="ARBA00007118"/>
    </source>
</evidence>
<feature type="non-terminal residue" evidence="4">
    <location>
        <position position="82"/>
    </location>
</feature>
<comment type="similarity">
    <text evidence="1">Belongs to the nitroreductase family.</text>
</comment>
<accession>A0A383BMA0</accession>
<dbReference type="Pfam" id="PF00881">
    <property type="entry name" value="Nitroreductase"/>
    <property type="match status" value="1"/>
</dbReference>